<keyword evidence="5" id="KW-1185">Reference proteome</keyword>
<organism evidence="4 5">
    <name type="scientific">Evansella alkalicola</name>
    <dbReference type="NCBI Taxonomy" id="745819"/>
    <lineage>
        <taxon>Bacteria</taxon>
        <taxon>Bacillati</taxon>
        <taxon>Bacillota</taxon>
        <taxon>Bacilli</taxon>
        <taxon>Bacillales</taxon>
        <taxon>Bacillaceae</taxon>
        <taxon>Evansella</taxon>
    </lineage>
</organism>
<comment type="similarity">
    <text evidence="2">Belongs to the MoaD family.</text>
</comment>
<dbReference type="SUPFAM" id="SSF54285">
    <property type="entry name" value="MoaD/ThiS"/>
    <property type="match status" value="1"/>
</dbReference>
<accession>A0ABS6JTD5</accession>
<evidence type="ECO:0000256" key="3">
    <source>
        <dbReference type="ARBA" id="ARBA00024247"/>
    </source>
</evidence>
<dbReference type="PANTHER" id="PTHR33359:SF1">
    <property type="entry name" value="MOLYBDOPTERIN SYNTHASE SULFUR CARRIER SUBUNIT"/>
    <property type="match status" value="1"/>
</dbReference>
<reference evidence="4 5" key="1">
    <citation type="submission" date="2021-06" db="EMBL/GenBank/DDBJ databases">
        <title>Bacillus sp. RD4P76, an endophyte from a halophyte.</title>
        <authorList>
            <person name="Sun J.-Q."/>
        </authorList>
    </citation>
    <scope>NUCLEOTIDE SEQUENCE [LARGE SCALE GENOMIC DNA]</scope>
    <source>
        <strain evidence="4 5">JCM 17098</strain>
    </source>
</reference>
<name>A0ABS6JTD5_9BACI</name>
<dbReference type="InterPro" id="IPR044672">
    <property type="entry name" value="MOCS2A"/>
</dbReference>
<dbReference type="CDD" id="cd00754">
    <property type="entry name" value="Ubl_MoaD"/>
    <property type="match status" value="1"/>
</dbReference>
<gene>
    <name evidence="4" type="primary">moaD</name>
    <name evidence="4" type="ORF">KS407_10290</name>
</gene>
<evidence type="ECO:0000313" key="5">
    <source>
        <dbReference type="Proteomes" id="UP000790580"/>
    </source>
</evidence>
<dbReference type="InterPro" id="IPR016155">
    <property type="entry name" value="Mopterin_synth/thiamin_S_b"/>
</dbReference>
<dbReference type="NCBIfam" id="TIGR01682">
    <property type="entry name" value="moaD"/>
    <property type="match status" value="1"/>
</dbReference>
<sequence length="78" mass="8541">MIKVLLFADLEEKAGVREIELSNSEMKVLEVKKYLIEEYPVLKGIENALPAVNEEYATSDTVVKSGDTIAFIPPVSGG</sequence>
<keyword evidence="1" id="KW-0547">Nucleotide-binding</keyword>
<dbReference type="PANTHER" id="PTHR33359">
    <property type="entry name" value="MOLYBDOPTERIN SYNTHASE SULFUR CARRIER SUBUNIT"/>
    <property type="match status" value="1"/>
</dbReference>
<protein>
    <recommendedName>
        <fullName evidence="3">Molybdopterin synthase sulfur carrier subunit</fullName>
    </recommendedName>
</protein>
<evidence type="ECO:0000313" key="4">
    <source>
        <dbReference type="EMBL" id="MBU9721821.1"/>
    </source>
</evidence>
<dbReference type="EMBL" id="JAHQCR010000045">
    <property type="protein sequence ID" value="MBU9721821.1"/>
    <property type="molecule type" value="Genomic_DNA"/>
</dbReference>
<proteinExistence type="inferred from homology"/>
<dbReference type="Proteomes" id="UP000790580">
    <property type="component" value="Unassembled WGS sequence"/>
</dbReference>
<comment type="caution">
    <text evidence="4">The sequence shown here is derived from an EMBL/GenBank/DDBJ whole genome shotgun (WGS) entry which is preliminary data.</text>
</comment>
<dbReference type="RefSeq" id="WP_088075998.1">
    <property type="nucleotide sequence ID" value="NZ_JAHQCR010000045.1"/>
</dbReference>
<dbReference type="InterPro" id="IPR012675">
    <property type="entry name" value="Beta-grasp_dom_sf"/>
</dbReference>
<evidence type="ECO:0000256" key="1">
    <source>
        <dbReference type="ARBA" id="ARBA00022741"/>
    </source>
</evidence>
<dbReference type="InterPro" id="IPR003749">
    <property type="entry name" value="ThiS/MoaD-like"/>
</dbReference>
<dbReference type="Gene3D" id="3.10.20.30">
    <property type="match status" value="1"/>
</dbReference>
<evidence type="ECO:0000256" key="2">
    <source>
        <dbReference type="ARBA" id="ARBA00024200"/>
    </source>
</evidence>
<dbReference type="Pfam" id="PF02597">
    <property type="entry name" value="ThiS"/>
    <property type="match status" value="1"/>
</dbReference>